<keyword evidence="3" id="KW-1185">Reference proteome</keyword>
<dbReference type="Pfam" id="PF04264">
    <property type="entry name" value="YceI"/>
    <property type="match status" value="1"/>
</dbReference>
<sequence length="182" mass="20192">MKKTFLAFSLVGLIGLNAVEFEIDKVHSSVEFKTKHLLVSNVNGAFEKFDGKIDVDLQNKKLNVFEGEIAIDSINTKNSGRDTDVKGDGFFNSASFPKGYFKMEKQVDNKLYGVLTLKGVSKPVVFDVEISDMVKHPKTQKDVVGIQIEGNINRKDFGIGEKVPDAVVSNKILININLELNK</sequence>
<dbReference type="Proteomes" id="UP000257067">
    <property type="component" value="Unassembled WGS sequence"/>
</dbReference>
<dbReference type="PANTHER" id="PTHR34406">
    <property type="entry name" value="PROTEIN YCEI"/>
    <property type="match status" value="1"/>
</dbReference>
<dbReference type="InterPro" id="IPR036761">
    <property type="entry name" value="TTHA0802/YceI-like_sf"/>
</dbReference>
<protein>
    <submittedName>
        <fullName evidence="2">Polyisoprenoid-binding protein</fullName>
    </submittedName>
</protein>
<evidence type="ECO:0000313" key="2">
    <source>
        <dbReference type="EMBL" id="RDU69112.1"/>
    </source>
</evidence>
<dbReference type="Gene3D" id="2.40.128.110">
    <property type="entry name" value="Lipid/polyisoprenoid-binding, YceI-like"/>
    <property type="match status" value="1"/>
</dbReference>
<reference evidence="2 3" key="1">
    <citation type="submission" date="2018-04" db="EMBL/GenBank/DDBJ databases">
        <title>Novel Campyloabacter and Helicobacter Species and Strains.</title>
        <authorList>
            <person name="Mannion A.J."/>
            <person name="Shen Z."/>
            <person name="Fox J.G."/>
        </authorList>
    </citation>
    <scope>NUCLEOTIDE SEQUENCE [LARGE SCALE GENOMIC DNA]</scope>
    <source>
        <strain evidence="2 3">ATCC 700242</strain>
    </source>
</reference>
<dbReference type="OrthoDB" id="9811006at2"/>
<gene>
    <name evidence="2" type="ORF">CQA62_04580</name>
</gene>
<dbReference type="AlphaFoldDB" id="A0A3D8IV57"/>
<dbReference type="SUPFAM" id="SSF101874">
    <property type="entry name" value="YceI-like"/>
    <property type="match status" value="1"/>
</dbReference>
<proteinExistence type="predicted"/>
<dbReference type="SMART" id="SM00867">
    <property type="entry name" value="YceI"/>
    <property type="match status" value="1"/>
</dbReference>
<dbReference type="InterPro" id="IPR007372">
    <property type="entry name" value="Lipid/polyisoprenoid-bd_YceI"/>
</dbReference>
<name>A0A3D8IV57_9HELI</name>
<feature type="domain" description="Lipid/polyisoprenoid-binding YceI-like" evidence="1">
    <location>
        <begin position="20"/>
        <end position="181"/>
    </location>
</feature>
<dbReference type="PANTHER" id="PTHR34406:SF1">
    <property type="entry name" value="PROTEIN YCEI"/>
    <property type="match status" value="1"/>
</dbReference>
<organism evidence="2 3">
    <name type="scientific">Helicobacter cholecystus</name>
    <dbReference type="NCBI Taxonomy" id="45498"/>
    <lineage>
        <taxon>Bacteria</taxon>
        <taxon>Pseudomonadati</taxon>
        <taxon>Campylobacterota</taxon>
        <taxon>Epsilonproteobacteria</taxon>
        <taxon>Campylobacterales</taxon>
        <taxon>Helicobacteraceae</taxon>
        <taxon>Helicobacter</taxon>
    </lineage>
</organism>
<dbReference type="RefSeq" id="WP_104724751.1">
    <property type="nucleotide sequence ID" value="NZ_FZNE01000004.1"/>
</dbReference>
<evidence type="ECO:0000259" key="1">
    <source>
        <dbReference type="SMART" id="SM00867"/>
    </source>
</evidence>
<accession>A0A3D8IV57</accession>
<evidence type="ECO:0000313" key="3">
    <source>
        <dbReference type="Proteomes" id="UP000257067"/>
    </source>
</evidence>
<dbReference type="EMBL" id="NXLU01000004">
    <property type="protein sequence ID" value="RDU69112.1"/>
    <property type="molecule type" value="Genomic_DNA"/>
</dbReference>
<comment type="caution">
    <text evidence="2">The sequence shown here is derived from an EMBL/GenBank/DDBJ whole genome shotgun (WGS) entry which is preliminary data.</text>
</comment>